<feature type="transmembrane region" description="Helical" evidence="5">
    <location>
        <begin position="248"/>
        <end position="272"/>
    </location>
</feature>
<feature type="transmembrane region" description="Helical" evidence="5">
    <location>
        <begin position="63"/>
        <end position="82"/>
    </location>
</feature>
<organism evidence="7 8">
    <name type="scientific">Sphingomonas pokkalii</name>
    <dbReference type="NCBI Taxonomy" id="2175090"/>
    <lineage>
        <taxon>Bacteria</taxon>
        <taxon>Pseudomonadati</taxon>
        <taxon>Pseudomonadota</taxon>
        <taxon>Alphaproteobacteria</taxon>
        <taxon>Sphingomonadales</taxon>
        <taxon>Sphingomonadaceae</taxon>
        <taxon>Sphingomonas</taxon>
    </lineage>
</organism>
<feature type="transmembrane region" description="Helical" evidence="5">
    <location>
        <begin position="214"/>
        <end position="236"/>
    </location>
</feature>
<feature type="transmembrane region" description="Helical" evidence="5">
    <location>
        <begin position="29"/>
        <end position="51"/>
    </location>
</feature>
<gene>
    <name evidence="7" type="ORF">DD559_13270</name>
</gene>
<comment type="subcellular location">
    <subcellularLocation>
        <location evidence="1">Membrane</location>
        <topology evidence="1">Multi-pass membrane protein</topology>
    </subcellularLocation>
</comment>
<keyword evidence="4 5" id="KW-0472">Membrane</keyword>
<evidence type="ECO:0000256" key="5">
    <source>
        <dbReference type="SAM" id="Phobius"/>
    </source>
</evidence>
<protein>
    <recommendedName>
        <fullName evidence="6">Integral membrane bound transporter domain-containing protein</fullName>
    </recommendedName>
</protein>
<evidence type="ECO:0000256" key="2">
    <source>
        <dbReference type="ARBA" id="ARBA00022692"/>
    </source>
</evidence>
<keyword evidence="2 5" id="KW-0812">Transmembrane</keyword>
<feature type="transmembrane region" description="Helical" evidence="5">
    <location>
        <begin position="148"/>
        <end position="166"/>
    </location>
</feature>
<dbReference type="Pfam" id="PF13515">
    <property type="entry name" value="FUSC_2"/>
    <property type="match status" value="2"/>
</dbReference>
<evidence type="ECO:0000313" key="7">
    <source>
        <dbReference type="EMBL" id="PVX31522.1"/>
    </source>
</evidence>
<proteinExistence type="predicted"/>
<dbReference type="OrthoDB" id="7374648at2"/>
<feature type="domain" description="Integral membrane bound transporter" evidence="6">
    <location>
        <begin position="214"/>
        <end position="333"/>
    </location>
</feature>
<feature type="transmembrane region" description="Helical" evidence="5">
    <location>
        <begin position="187"/>
        <end position="208"/>
    </location>
</feature>
<dbReference type="GO" id="GO:0016020">
    <property type="term" value="C:membrane"/>
    <property type="evidence" value="ECO:0007669"/>
    <property type="project" value="UniProtKB-SubCell"/>
</dbReference>
<reference evidence="7 8" key="1">
    <citation type="submission" date="2018-05" db="EMBL/GenBank/DDBJ databases">
        <title>Description of Sphingomonas pokkalii sp nov, isolated from the rhizosphere of saline tolerant pokkali rice and its draft genome analysis.</title>
        <authorList>
            <person name="Menon R."/>
            <person name="Kumari S."/>
            <person name="Rameshkumar N."/>
        </authorList>
    </citation>
    <scope>NUCLEOTIDE SEQUENCE [LARGE SCALE GENOMIC DNA]</scope>
    <source>
        <strain evidence="7 8">L3B27</strain>
    </source>
</reference>
<evidence type="ECO:0000259" key="6">
    <source>
        <dbReference type="Pfam" id="PF13515"/>
    </source>
</evidence>
<evidence type="ECO:0000256" key="1">
    <source>
        <dbReference type="ARBA" id="ARBA00004141"/>
    </source>
</evidence>
<keyword evidence="3 5" id="KW-1133">Transmembrane helix</keyword>
<dbReference type="EMBL" id="QENQ01000001">
    <property type="protein sequence ID" value="PVX31522.1"/>
    <property type="molecule type" value="Genomic_DNA"/>
</dbReference>
<dbReference type="Proteomes" id="UP000245890">
    <property type="component" value="Unassembled WGS sequence"/>
</dbReference>
<evidence type="ECO:0000313" key="8">
    <source>
        <dbReference type="Proteomes" id="UP000245890"/>
    </source>
</evidence>
<accession>A0A2U0SJL9</accession>
<name>A0A2U0SJL9_9SPHN</name>
<feature type="transmembrane region" description="Helical" evidence="5">
    <location>
        <begin position="88"/>
        <end position="107"/>
    </location>
</feature>
<keyword evidence="8" id="KW-1185">Reference proteome</keyword>
<evidence type="ECO:0000256" key="3">
    <source>
        <dbReference type="ARBA" id="ARBA00022989"/>
    </source>
</evidence>
<feature type="domain" description="Integral membrane bound transporter" evidence="6">
    <location>
        <begin position="28"/>
        <end position="156"/>
    </location>
</feature>
<dbReference type="AlphaFoldDB" id="A0A2U0SJL9"/>
<comment type="caution">
    <text evidence="7">The sequence shown here is derived from an EMBL/GenBank/DDBJ whole genome shotgun (WGS) entry which is preliminary data.</text>
</comment>
<evidence type="ECO:0000256" key="4">
    <source>
        <dbReference type="ARBA" id="ARBA00023136"/>
    </source>
</evidence>
<feature type="transmembrane region" description="Helical" evidence="5">
    <location>
        <begin position="112"/>
        <end position="128"/>
    </location>
</feature>
<dbReference type="InterPro" id="IPR049453">
    <property type="entry name" value="Memb_transporter_dom"/>
</dbReference>
<sequence length="364" mass="37638">MRALWVAVLGRITPRAVDAGECVVSVLLAILVAHLIGGSNVAWAAFAGYMVMRGHASETLLRGMLRIVGTVAGGVLALAAAPFVAGNWVISAATLMLVGTLSLYQAITARRAYAWLFFGLTFAMVLLDDIEAPGAALGQFVATRILETVAGTLACAVVSIVSTWTVRRRWPAERTPPSAAAGFHPEALRHAVQGGIALALLVGVARALTLPALAQGAIGIMAVMLVPAQSIGASGLAPVSVRLLQRFLGCLTGAVLAGLCLVVAHGHAALLIAGTMLGVATGRMIENGPHSYRYVGTQFTLAVLVMLVPDSYANGDATPGLERLIAVLIGMAVLEPVLLVGHWHAPRRPIVPASEKALDEPGGV</sequence>